<dbReference type="OrthoDB" id="9797223at2"/>
<gene>
    <name evidence="5" type="ORF">HP397_02075</name>
</gene>
<dbReference type="Gene3D" id="3.40.50.1360">
    <property type="match status" value="1"/>
</dbReference>
<comment type="caution">
    <text evidence="5">The sequence shown here is derived from an EMBL/GenBank/DDBJ whole genome shotgun (WGS) entry which is preliminary data.</text>
</comment>
<proteinExistence type="predicted"/>
<dbReference type="InterPro" id="IPR037171">
    <property type="entry name" value="NagB/RpiA_transferase-like"/>
</dbReference>
<evidence type="ECO:0000256" key="1">
    <source>
        <dbReference type="ARBA" id="ARBA00023015"/>
    </source>
</evidence>
<protein>
    <submittedName>
        <fullName evidence="5">DeoR/GlpR transcriptional regulator</fullName>
    </submittedName>
</protein>
<organism evidence="5 6">
    <name type="scientific">Streptobacillus felis</name>
    <dbReference type="NCBI Taxonomy" id="1384509"/>
    <lineage>
        <taxon>Bacteria</taxon>
        <taxon>Fusobacteriati</taxon>
        <taxon>Fusobacteriota</taxon>
        <taxon>Fusobacteriia</taxon>
        <taxon>Fusobacteriales</taxon>
        <taxon>Leptotrichiaceae</taxon>
        <taxon>Streptobacillus</taxon>
    </lineage>
</organism>
<dbReference type="Gene3D" id="1.10.10.10">
    <property type="entry name" value="Winged helix-like DNA-binding domain superfamily/Winged helix DNA-binding domain"/>
    <property type="match status" value="1"/>
</dbReference>
<sequence length="236" mass="26839">MSKNLQKERFDLILKMVKENDYVKYSELEERLNISIATIRRDVLKLESQGKLNRISGGIEYRNSNVDEDYNVRSSKHLDKKRIIAKRASKYINPNTLIYLDAGTTVFELIPYLKNNNVTVITNGVEHINELIKNNISFILLGGEVKPKTKAIIGVTAIKQLEKYSFDISFIGANAVDVEFGYSTPDIEEAMIKREAIKRSKTAIILSDSTKLNSISRVKFAEYTDAILITEKKEGK</sequence>
<dbReference type="Pfam" id="PF08220">
    <property type="entry name" value="HTH_DeoR"/>
    <property type="match status" value="1"/>
</dbReference>
<dbReference type="AlphaFoldDB" id="A0A7Z0PFH9"/>
<evidence type="ECO:0000256" key="3">
    <source>
        <dbReference type="ARBA" id="ARBA00023163"/>
    </source>
</evidence>
<dbReference type="GO" id="GO:0003677">
    <property type="term" value="F:DNA binding"/>
    <property type="evidence" value="ECO:0007669"/>
    <property type="project" value="UniProtKB-KW"/>
</dbReference>
<dbReference type="Proteomes" id="UP000526184">
    <property type="component" value="Unassembled WGS sequence"/>
</dbReference>
<dbReference type="PROSITE" id="PS51000">
    <property type="entry name" value="HTH_DEOR_2"/>
    <property type="match status" value="1"/>
</dbReference>
<dbReference type="SMART" id="SM01134">
    <property type="entry name" value="DeoRC"/>
    <property type="match status" value="1"/>
</dbReference>
<dbReference type="InterPro" id="IPR018356">
    <property type="entry name" value="Tscrpt_reg_HTH_DeoR_CS"/>
</dbReference>
<dbReference type="SMART" id="SM00420">
    <property type="entry name" value="HTH_DEOR"/>
    <property type="match status" value="1"/>
</dbReference>
<reference evidence="5 6" key="1">
    <citation type="submission" date="2020-05" db="EMBL/GenBank/DDBJ databases">
        <title>Streptobacillus felis strain LHL191014123.</title>
        <authorList>
            <person name="Fawzy A."/>
            <person name="Rau J."/>
            <person name="Risse K."/>
            <person name="Schauerte N."/>
            <person name="Geiger C."/>
            <person name="Blom J."/>
            <person name="Imirzalioglu C."/>
            <person name="Falgenhauer J."/>
            <person name="Bach A."/>
            <person name="Herden C."/>
            <person name="Eisenberg T."/>
        </authorList>
    </citation>
    <scope>NUCLEOTIDE SEQUENCE [LARGE SCALE GENOMIC DNA]</scope>
    <source>
        <strain evidence="5 6">LHL191014123</strain>
    </source>
</reference>
<keyword evidence="2" id="KW-0238">DNA-binding</keyword>
<keyword evidence="1" id="KW-0805">Transcription regulation</keyword>
<accession>A0A7Z0PFH9</accession>
<dbReference type="InterPro" id="IPR014036">
    <property type="entry name" value="DeoR-like_C"/>
</dbReference>
<dbReference type="PANTHER" id="PTHR30363:SF56">
    <property type="entry name" value="TRANSCRIPTIONAL REGULATOR, DEOR FAMILY"/>
    <property type="match status" value="1"/>
</dbReference>
<dbReference type="RefSeq" id="WP_067322620.1">
    <property type="nucleotide sequence ID" value="NZ_CBCRWS010000011.1"/>
</dbReference>
<evidence type="ECO:0000313" key="5">
    <source>
        <dbReference type="EMBL" id="NYV27617.1"/>
    </source>
</evidence>
<dbReference type="PRINTS" id="PR00037">
    <property type="entry name" value="HTHLACR"/>
</dbReference>
<dbReference type="SUPFAM" id="SSF100950">
    <property type="entry name" value="NagB/RpiA/CoA transferase-like"/>
    <property type="match status" value="1"/>
</dbReference>
<dbReference type="InterPro" id="IPR050313">
    <property type="entry name" value="Carb_Metab_HTH_regulators"/>
</dbReference>
<keyword evidence="6" id="KW-1185">Reference proteome</keyword>
<dbReference type="PROSITE" id="PS00894">
    <property type="entry name" value="HTH_DEOR_1"/>
    <property type="match status" value="1"/>
</dbReference>
<dbReference type="GO" id="GO:0003700">
    <property type="term" value="F:DNA-binding transcription factor activity"/>
    <property type="evidence" value="ECO:0007669"/>
    <property type="project" value="InterPro"/>
</dbReference>
<dbReference type="InterPro" id="IPR036390">
    <property type="entry name" value="WH_DNA-bd_sf"/>
</dbReference>
<dbReference type="InterPro" id="IPR036388">
    <property type="entry name" value="WH-like_DNA-bd_sf"/>
</dbReference>
<dbReference type="InterPro" id="IPR001034">
    <property type="entry name" value="DeoR_HTH"/>
</dbReference>
<name>A0A7Z0PFH9_9FUSO</name>
<feature type="domain" description="HTH deoR-type" evidence="4">
    <location>
        <begin position="6"/>
        <end position="61"/>
    </location>
</feature>
<keyword evidence="3" id="KW-0804">Transcription</keyword>
<dbReference type="SUPFAM" id="SSF46785">
    <property type="entry name" value="Winged helix' DNA-binding domain"/>
    <property type="match status" value="1"/>
</dbReference>
<dbReference type="Pfam" id="PF00455">
    <property type="entry name" value="DeoRC"/>
    <property type="match status" value="1"/>
</dbReference>
<evidence type="ECO:0000256" key="2">
    <source>
        <dbReference type="ARBA" id="ARBA00023125"/>
    </source>
</evidence>
<evidence type="ECO:0000259" key="4">
    <source>
        <dbReference type="PROSITE" id="PS51000"/>
    </source>
</evidence>
<evidence type="ECO:0000313" key="6">
    <source>
        <dbReference type="Proteomes" id="UP000526184"/>
    </source>
</evidence>
<dbReference type="EMBL" id="JABMKT010000007">
    <property type="protein sequence ID" value="NYV27617.1"/>
    <property type="molecule type" value="Genomic_DNA"/>
</dbReference>
<dbReference type="PANTHER" id="PTHR30363">
    <property type="entry name" value="HTH-TYPE TRANSCRIPTIONAL REGULATOR SRLR-RELATED"/>
    <property type="match status" value="1"/>
</dbReference>